<keyword evidence="2" id="KW-0378">Hydrolase</keyword>
<dbReference type="PRINTS" id="PR00853">
    <property type="entry name" value="XPGRADSUPER"/>
</dbReference>
<evidence type="ECO:0000313" key="2">
    <source>
        <dbReference type="EMBL" id="MBA4675110.1"/>
    </source>
</evidence>
<dbReference type="GO" id="GO:0017108">
    <property type="term" value="F:5'-flap endonuclease activity"/>
    <property type="evidence" value="ECO:0007669"/>
    <property type="project" value="TreeGrafter"/>
</dbReference>
<dbReference type="EC" id="3.1.22.4" evidence="2"/>
<name>A0A7C9AUA7_OPUST</name>
<reference evidence="2" key="2">
    <citation type="submission" date="2020-07" db="EMBL/GenBank/DDBJ databases">
        <authorList>
            <person name="Vera ALvarez R."/>
            <person name="Arias-Moreno D.M."/>
            <person name="Jimenez-Jacinto V."/>
            <person name="Jimenez-Bremont J.F."/>
            <person name="Swaminathan K."/>
            <person name="Moose S.P."/>
            <person name="Guerrero-Gonzalez M.L."/>
            <person name="Marino-Ramirez L."/>
            <person name="Landsman D."/>
            <person name="Rodriguez-Kessler M."/>
            <person name="Delgado-Sanchez P."/>
        </authorList>
    </citation>
    <scope>NUCLEOTIDE SEQUENCE</scope>
    <source>
        <tissue evidence="2">Cladode</tissue>
    </source>
</reference>
<organism evidence="2">
    <name type="scientific">Opuntia streptacantha</name>
    <name type="common">Prickly pear cactus</name>
    <name type="synonym">Opuntia cardona</name>
    <dbReference type="NCBI Taxonomy" id="393608"/>
    <lineage>
        <taxon>Eukaryota</taxon>
        <taxon>Viridiplantae</taxon>
        <taxon>Streptophyta</taxon>
        <taxon>Embryophyta</taxon>
        <taxon>Tracheophyta</taxon>
        <taxon>Spermatophyta</taxon>
        <taxon>Magnoliopsida</taxon>
        <taxon>eudicotyledons</taxon>
        <taxon>Gunneridae</taxon>
        <taxon>Pentapetalae</taxon>
        <taxon>Caryophyllales</taxon>
        <taxon>Cactineae</taxon>
        <taxon>Cactaceae</taxon>
        <taxon>Opuntioideae</taxon>
        <taxon>Opuntia</taxon>
    </lineage>
</organism>
<evidence type="ECO:0000259" key="1">
    <source>
        <dbReference type="SMART" id="SM00485"/>
    </source>
</evidence>
<dbReference type="InterPro" id="IPR006084">
    <property type="entry name" value="XPG/Rad2"/>
</dbReference>
<accession>A0A7C9AUA7</accession>
<sequence>MGVGGNFWDALKPYARYEGFDFLRDKKVAVDLSFWIVQHEAALKSSYVRNPHIRVTFFRTINLFSKFGAFPVFVVDGKPSPLKSQARIARFIRFSGIDIPDSPLAKERISADRNKYFVKCVEECVVSENLRSSYTLALLLLFLTTDLVMKVFCVTKYGLDTMAFLSKADVLSARVKERPLCNL</sequence>
<dbReference type="PANTHER" id="PTHR11081">
    <property type="entry name" value="FLAP ENDONUCLEASE FAMILY MEMBER"/>
    <property type="match status" value="1"/>
</dbReference>
<dbReference type="EMBL" id="GISG01265941">
    <property type="protein sequence ID" value="MBA4675110.1"/>
    <property type="molecule type" value="Transcribed_RNA"/>
</dbReference>
<dbReference type="Pfam" id="PF00752">
    <property type="entry name" value="XPG_N"/>
    <property type="match status" value="1"/>
</dbReference>
<protein>
    <submittedName>
        <fullName evidence="2">Crossover junction endodeoxyribonuclease</fullName>
        <ecNumber evidence="2">3.1.22.4</ecNumber>
    </submittedName>
</protein>
<feature type="domain" description="XPG N-terminal" evidence="1">
    <location>
        <begin position="1"/>
        <end position="97"/>
    </location>
</feature>
<dbReference type="SMART" id="SM00485">
    <property type="entry name" value="XPGN"/>
    <property type="match status" value="1"/>
</dbReference>
<dbReference type="Gene3D" id="3.40.50.1010">
    <property type="entry name" value="5'-nuclease"/>
    <property type="match status" value="1"/>
</dbReference>
<dbReference type="SUPFAM" id="SSF88723">
    <property type="entry name" value="PIN domain-like"/>
    <property type="match status" value="1"/>
</dbReference>
<dbReference type="PANTHER" id="PTHR11081:SF59">
    <property type="entry name" value="FI23547P1"/>
    <property type="match status" value="1"/>
</dbReference>
<dbReference type="InterPro" id="IPR029060">
    <property type="entry name" value="PIN-like_dom_sf"/>
</dbReference>
<dbReference type="GO" id="GO:0009555">
    <property type="term" value="P:pollen development"/>
    <property type="evidence" value="ECO:0007669"/>
    <property type="project" value="TreeGrafter"/>
</dbReference>
<dbReference type="InterPro" id="IPR006085">
    <property type="entry name" value="XPG_DNA_repair_N"/>
</dbReference>
<reference evidence="2" key="1">
    <citation type="journal article" date="2013" name="J. Plant Res.">
        <title>Effect of fungi and light on seed germination of three Opuntia species from semiarid lands of central Mexico.</title>
        <authorList>
            <person name="Delgado-Sanchez P."/>
            <person name="Jimenez-Bremont J.F."/>
            <person name="Guerrero-Gonzalez Mde L."/>
            <person name="Flores J."/>
        </authorList>
    </citation>
    <scope>NUCLEOTIDE SEQUENCE</scope>
    <source>
        <tissue evidence="2">Cladode</tissue>
    </source>
</reference>
<proteinExistence type="predicted"/>
<dbReference type="AlphaFoldDB" id="A0A7C9AUA7"/>